<evidence type="ECO:0000259" key="13">
    <source>
        <dbReference type="PROSITE" id="PS50104"/>
    </source>
</evidence>
<dbReference type="InterPro" id="IPR032675">
    <property type="entry name" value="LRR_dom_sf"/>
</dbReference>
<evidence type="ECO:0000256" key="2">
    <source>
        <dbReference type="ARBA" id="ARBA00009634"/>
    </source>
</evidence>
<dbReference type="InterPro" id="IPR000157">
    <property type="entry name" value="TIR_dom"/>
</dbReference>
<keyword evidence="10" id="KW-0675">Receptor</keyword>
<feature type="transmembrane region" description="Helical" evidence="12">
    <location>
        <begin position="822"/>
        <end position="846"/>
    </location>
</feature>
<comment type="similarity">
    <text evidence="2">Belongs to the Toll-like receptor family.</text>
</comment>
<dbReference type="Gene3D" id="3.80.10.10">
    <property type="entry name" value="Ribonuclease Inhibitor"/>
    <property type="match status" value="5"/>
</dbReference>
<evidence type="ECO:0000256" key="10">
    <source>
        <dbReference type="ARBA" id="ARBA00023170"/>
    </source>
</evidence>
<keyword evidence="5" id="KW-0732">Signal</keyword>
<evidence type="ECO:0000256" key="4">
    <source>
        <dbReference type="ARBA" id="ARBA00022692"/>
    </source>
</evidence>
<evidence type="ECO:0000256" key="8">
    <source>
        <dbReference type="ARBA" id="ARBA00023027"/>
    </source>
</evidence>
<keyword evidence="6" id="KW-0677">Repeat</keyword>
<dbReference type="Proteomes" id="UP000050761">
    <property type="component" value="Unassembled WGS sequence"/>
</dbReference>
<dbReference type="PRINTS" id="PR00019">
    <property type="entry name" value="LEURICHRPT"/>
</dbReference>
<keyword evidence="8" id="KW-0520">NAD</keyword>
<keyword evidence="7 12" id="KW-1133">Transmembrane helix</keyword>
<evidence type="ECO:0000256" key="7">
    <source>
        <dbReference type="ARBA" id="ARBA00022989"/>
    </source>
</evidence>
<dbReference type="SUPFAM" id="SSF52058">
    <property type="entry name" value="L domain-like"/>
    <property type="match status" value="3"/>
</dbReference>
<dbReference type="InterPro" id="IPR035897">
    <property type="entry name" value="Toll_tir_struct_dom_sf"/>
</dbReference>
<proteinExistence type="inferred from homology"/>
<dbReference type="SUPFAM" id="SSF52200">
    <property type="entry name" value="Toll/Interleukin receptor TIR domain"/>
    <property type="match status" value="1"/>
</dbReference>
<dbReference type="GO" id="GO:0005886">
    <property type="term" value="C:plasma membrane"/>
    <property type="evidence" value="ECO:0007669"/>
    <property type="project" value="TreeGrafter"/>
</dbReference>
<dbReference type="SMART" id="SM00255">
    <property type="entry name" value="TIR"/>
    <property type="match status" value="1"/>
</dbReference>
<dbReference type="PROSITE" id="PS50104">
    <property type="entry name" value="TIR"/>
    <property type="match status" value="1"/>
</dbReference>
<dbReference type="SMART" id="SM00365">
    <property type="entry name" value="LRR_SD22"/>
    <property type="match status" value="4"/>
</dbReference>
<keyword evidence="4 12" id="KW-0812">Transmembrane</keyword>
<keyword evidence="9 12" id="KW-0472">Membrane</keyword>
<dbReference type="GO" id="GO:0038023">
    <property type="term" value="F:signaling receptor activity"/>
    <property type="evidence" value="ECO:0007669"/>
    <property type="project" value="TreeGrafter"/>
</dbReference>
<dbReference type="InterPro" id="IPR025875">
    <property type="entry name" value="Leu-rich_rpt_4"/>
</dbReference>
<dbReference type="AlphaFoldDB" id="A0A8L8Q0B4"/>
<comment type="subcellular location">
    <subcellularLocation>
        <location evidence="1">Membrane</location>
        <topology evidence="1">Single-pass membrane protein</topology>
    </subcellularLocation>
</comment>
<evidence type="ECO:0000256" key="12">
    <source>
        <dbReference type="SAM" id="Phobius"/>
    </source>
</evidence>
<evidence type="ECO:0000313" key="14">
    <source>
        <dbReference type="Proteomes" id="UP000050761"/>
    </source>
</evidence>
<evidence type="ECO:0000256" key="11">
    <source>
        <dbReference type="ARBA" id="ARBA00023180"/>
    </source>
</evidence>
<dbReference type="WBParaSite" id="HPBE_0000460101-mRNA-1">
    <property type="protein sequence ID" value="HPBE_0000460101-mRNA-1"/>
    <property type="gene ID" value="HPBE_0000460101"/>
</dbReference>
<evidence type="ECO:0000313" key="15">
    <source>
        <dbReference type="WBParaSite" id="HPBE_0000460101-mRNA-1"/>
    </source>
</evidence>
<dbReference type="Pfam" id="PF13676">
    <property type="entry name" value="TIR_2"/>
    <property type="match status" value="1"/>
</dbReference>
<evidence type="ECO:0000256" key="1">
    <source>
        <dbReference type="ARBA" id="ARBA00004167"/>
    </source>
</evidence>
<evidence type="ECO:0000256" key="5">
    <source>
        <dbReference type="ARBA" id="ARBA00022729"/>
    </source>
</evidence>
<feature type="domain" description="TIR" evidence="13">
    <location>
        <begin position="880"/>
        <end position="1017"/>
    </location>
</feature>
<evidence type="ECO:0000256" key="9">
    <source>
        <dbReference type="ARBA" id="ARBA00023136"/>
    </source>
</evidence>
<dbReference type="Pfam" id="PF12799">
    <property type="entry name" value="LRR_4"/>
    <property type="match status" value="1"/>
</dbReference>
<sequence>LLSPLNNLRSLHLHKMAQADTSYGVSNEALEALKRLEKLSITSSHLVHLPEKLLCSLSNLQVLNISSNWISNLLLDSSCVANQLIIVDFSHNRLEGLGAELHVLPSVRQLSLSNNRIKSIEKEALLKCPLLQQLELNNNFLEDVENLPETLIHINLASNRLKVIPQSVAGLQHLVSFNVSDNSIDESSPTVSSNALEFLDLSGNRISVFPSRLFPNSTMTMVHLHLERNMIGDLKPFELMNFTRLQTVRLNCFLREIDLSNNRLAEVPIAIARLFKLKKIDLSHNKIKKLHQFVFNKISHLHNIDLSHNELSSVGFYPYVFSDCAHLNSLNLSHNHISQLVHDSLTKCPMLKRVDLSDNRLVSLADALHQAAAVRRLDVSRNRLELLQWSELPPRLEHLVADSNIITLLGAATKSKVRTASLRGNRIEQLSADQIPDSIETLDLSTNRVQHVAAATFGSKTAMRSLDLSDNRLAELAEESVMTDGVHSIDVNLRGNPLRCSCEFHWIRKKVNIIGLSETLCTHPVSGKVIAMDKVDTKDLLCNYLQVCEPECVCCQFGNCDCKAVCPAGCACFRDALFETNVVRCENLTETDMKAFVPSAVPISATHVYLSGLSIPVLRSHSFLGRPRLEHLHINASGIRGIQPKAFNTLPKLKLLDLSDNALVRLSGDEFHKAAAISHLFLNGNRLQTVERGLIEKLPDLVTMTLHNNDLSDVSTPLMSSGVRSLSLSGNNFRCDCSPRFAAPTWMHQNRAKVVDMDRVRCVENITEAFRNNDTTVLSAYPPNVGQDVFTMTMDEFLRDFNRTICVPLSSGFFGQEPQNSILTVIFLTSCAFLICAMTLLGVSLVRKAHNDISQRRYKASSSLNCSSTPGSSPLPIPLLNFDAFVSYSKKDEKMVLEQLCRPLEDEEYALCLLHRDGPAYHSRLHAISDELISQMEAAQCLVIVLTRNFLDSEWKTLQVKTSHQLFAKNRGKRVIAILGEGVDQNLLDEELGQILRKNTCIRQKDHLFWQLLHSALPTRLACLPGSGDDSSQIYSDMYGIVPSAVI</sequence>
<keyword evidence="3" id="KW-0433">Leucine-rich repeat</keyword>
<protein>
    <submittedName>
        <fullName evidence="15">TIR domain-containing protein</fullName>
    </submittedName>
</protein>
<evidence type="ECO:0000256" key="6">
    <source>
        <dbReference type="ARBA" id="ARBA00022737"/>
    </source>
</evidence>
<accession>A0A8L8Q0B4</accession>
<dbReference type="InterPro" id="IPR001611">
    <property type="entry name" value="Leu-rich_rpt"/>
</dbReference>
<dbReference type="PANTHER" id="PTHR24365:SF541">
    <property type="entry name" value="PROTEIN TOLL-RELATED"/>
    <property type="match status" value="1"/>
</dbReference>
<dbReference type="Gene3D" id="3.40.50.10140">
    <property type="entry name" value="Toll/interleukin-1 receptor homology (TIR) domain"/>
    <property type="match status" value="1"/>
</dbReference>
<dbReference type="PANTHER" id="PTHR24365">
    <property type="entry name" value="TOLL-LIKE RECEPTOR"/>
    <property type="match status" value="1"/>
</dbReference>
<keyword evidence="14" id="KW-1185">Reference proteome</keyword>
<reference evidence="15" key="1">
    <citation type="submission" date="2019-09" db="UniProtKB">
        <authorList>
            <consortium name="WormBaseParasite"/>
        </authorList>
    </citation>
    <scope>IDENTIFICATION</scope>
</reference>
<organism evidence="14 15">
    <name type="scientific">Heligmosomoides polygyrus</name>
    <name type="common">Parasitic roundworm</name>
    <dbReference type="NCBI Taxonomy" id="6339"/>
    <lineage>
        <taxon>Eukaryota</taxon>
        <taxon>Metazoa</taxon>
        <taxon>Ecdysozoa</taxon>
        <taxon>Nematoda</taxon>
        <taxon>Chromadorea</taxon>
        <taxon>Rhabditida</taxon>
        <taxon>Rhabditina</taxon>
        <taxon>Rhabditomorpha</taxon>
        <taxon>Strongyloidea</taxon>
        <taxon>Heligmosomidae</taxon>
        <taxon>Heligmosomoides</taxon>
    </lineage>
</organism>
<dbReference type="PROSITE" id="PS51450">
    <property type="entry name" value="LRR"/>
    <property type="match status" value="6"/>
</dbReference>
<dbReference type="SMART" id="SM00369">
    <property type="entry name" value="LRR_TYP"/>
    <property type="match status" value="14"/>
</dbReference>
<dbReference type="GO" id="GO:0007165">
    <property type="term" value="P:signal transduction"/>
    <property type="evidence" value="ECO:0007669"/>
    <property type="project" value="InterPro"/>
</dbReference>
<dbReference type="InterPro" id="IPR003591">
    <property type="entry name" value="Leu-rich_rpt_typical-subtyp"/>
</dbReference>
<keyword evidence="11" id="KW-0325">Glycoprotein</keyword>
<name>A0A8L8Q0B4_HELPZ</name>
<dbReference type="Pfam" id="PF13855">
    <property type="entry name" value="LRR_8"/>
    <property type="match status" value="3"/>
</dbReference>
<evidence type="ECO:0000256" key="3">
    <source>
        <dbReference type="ARBA" id="ARBA00022614"/>
    </source>
</evidence>